<dbReference type="EMBL" id="BMKK01000001">
    <property type="protein sequence ID" value="GGD43819.1"/>
    <property type="molecule type" value="Genomic_DNA"/>
</dbReference>
<reference evidence="3" key="1">
    <citation type="journal article" date="2014" name="Int. J. Syst. Evol. Microbiol.">
        <title>Complete genome sequence of Corynebacterium casei LMG S-19264T (=DSM 44701T), isolated from a smear-ripened cheese.</title>
        <authorList>
            <consortium name="US DOE Joint Genome Institute (JGI-PGF)"/>
            <person name="Walter F."/>
            <person name="Albersmeier A."/>
            <person name="Kalinowski J."/>
            <person name="Ruckert C."/>
        </authorList>
    </citation>
    <scope>NUCLEOTIDE SEQUENCE</scope>
    <source>
        <strain evidence="3">CGMCC 1.15958</strain>
    </source>
</reference>
<comment type="caution">
    <text evidence="3">The sequence shown here is derived from an EMBL/GenBank/DDBJ whole genome shotgun (WGS) entry which is preliminary data.</text>
</comment>
<keyword evidence="1" id="KW-0812">Transmembrane</keyword>
<feature type="domain" description="Mce/MlaD" evidence="2">
    <location>
        <begin position="35"/>
        <end position="109"/>
    </location>
</feature>
<keyword evidence="1" id="KW-0472">Membrane</keyword>
<proteinExistence type="predicted"/>
<evidence type="ECO:0000313" key="4">
    <source>
        <dbReference type="Proteomes" id="UP000609064"/>
    </source>
</evidence>
<keyword evidence="4" id="KW-1185">Reference proteome</keyword>
<reference evidence="3" key="2">
    <citation type="submission" date="2020-09" db="EMBL/GenBank/DDBJ databases">
        <authorList>
            <person name="Sun Q."/>
            <person name="Zhou Y."/>
        </authorList>
    </citation>
    <scope>NUCLEOTIDE SEQUENCE</scope>
    <source>
        <strain evidence="3">CGMCC 1.15958</strain>
    </source>
</reference>
<dbReference type="PANTHER" id="PTHR33371:SF4">
    <property type="entry name" value="INTERMEMBRANE PHOSPHOLIPID TRANSPORT SYSTEM BINDING PROTEIN MLAD"/>
    <property type="match status" value="1"/>
</dbReference>
<dbReference type="Pfam" id="PF02470">
    <property type="entry name" value="MlaD"/>
    <property type="match status" value="1"/>
</dbReference>
<organism evidence="3 4">
    <name type="scientific">Emticicia aquatilis</name>
    <dbReference type="NCBI Taxonomy" id="1537369"/>
    <lineage>
        <taxon>Bacteria</taxon>
        <taxon>Pseudomonadati</taxon>
        <taxon>Bacteroidota</taxon>
        <taxon>Cytophagia</taxon>
        <taxon>Cytophagales</taxon>
        <taxon>Leadbetterellaceae</taxon>
        <taxon>Emticicia</taxon>
    </lineage>
</organism>
<evidence type="ECO:0000313" key="3">
    <source>
        <dbReference type="EMBL" id="GGD43819.1"/>
    </source>
</evidence>
<accession>A0A916YHR2</accession>
<evidence type="ECO:0000259" key="2">
    <source>
        <dbReference type="Pfam" id="PF02470"/>
    </source>
</evidence>
<dbReference type="AlphaFoldDB" id="A0A916YHR2"/>
<feature type="transmembrane region" description="Helical" evidence="1">
    <location>
        <begin position="7"/>
        <end position="25"/>
    </location>
</feature>
<dbReference type="PANTHER" id="PTHR33371">
    <property type="entry name" value="INTERMEMBRANE PHOSPHOLIPID TRANSPORT SYSTEM BINDING PROTEIN MLAD-RELATED"/>
    <property type="match status" value="1"/>
</dbReference>
<keyword evidence="1" id="KW-1133">Transmembrane helix</keyword>
<dbReference type="InterPro" id="IPR052336">
    <property type="entry name" value="MlaD_Phospholipid_Transporter"/>
</dbReference>
<sequence>MKKEYKVGLLGIIAFAIFYLGFNFLKGLDIFRTENEYYTYYDNAEGLQTSNPVTYNGVPVGRVVMVEPEQDKNRIKVMLAIKRDIKISDKTVAVLADNGLLGGKVVKLKIQAGQPVGDEAVIGSEIEKGMVASVTDKLTPTLKNVDSLLTTTTAIIKQFDQTAVALKTLMASATQTTNGVNGVVAANAKNLSAITANAAILTANLNTLSNSLDAQIKPILQKSNTFADSLNAMKLGETVNQLNKSVAGLQGVIKEINQGKGTLGKLAKDDSLYVNLDRTAANIALLMADLKANPKRYVHFSLFGKKEKK</sequence>
<protein>
    <submittedName>
        <fullName evidence="3">Organic solvent ABC transporter substrate-binding protein</fullName>
    </submittedName>
</protein>
<dbReference type="RefSeq" id="WP_188764260.1">
    <property type="nucleotide sequence ID" value="NZ_BMKK01000001.1"/>
</dbReference>
<dbReference type="InterPro" id="IPR003399">
    <property type="entry name" value="Mce/MlaD"/>
</dbReference>
<gene>
    <name evidence="3" type="ORF">GCM10011514_04710</name>
</gene>
<dbReference type="Proteomes" id="UP000609064">
    <property type="component" value="Unassembled WGS sequence"/>
</dbReference>
<evidence type="ECO:0000256" key="1">
    <source>
        <dbReference type="SAM" id="Phobius"/>
    </source>
</evidence>
<name>A0A916YHR2_9BACT</name>